<dbReference type="Proteomes" id="UP000618460">
    <property type="component" value="Unassembled WGS sequence"/>
</dbReference>
<accession>A0A917TDR0</accession>
<protein>
    <submittedName>
        <fullName evidence="2">Uncharacterized protein</fullName>
    </submittedName>
</protein>
<gene>
    <name evidence="2" type="ORF">GCM10011351_01090</name>
</gene>
<feature type="transmembrane region" description="Helical" evidence="1">
    <location>
        <begin position="12"/>
        <end position="32"/>
    </location>
</feature>
<keyword evidence="1" id="KW-0812">Transmembrane</keyword>
<keyword evidence="3" id="KW-1185">Reference proteome</keyword>
<dbReference type="RefSeq" id="WP_117152654.1">
    <property type="nucleotide sequence ID" value="NZ_BMLG01000001.1"/>
</dbReference>
<dbReference type="AlphaFoldDB" id="A0A917TDR0"/>
<evidence type="ECO:0000313" key="2">
    <source>
        <dbReference type="EMBL" id="GGM19066.1"/>
    </source>
</evidence>
<keyword evidence="1" id="KW-0472">Membrane</keyword>
<evidence type="ECO:0000313" key="3">
    <source>
        <dbReference type="Proteomes" id="UP000618460"/>
    </source>
</evidence>
<reference evidence="2" key="1">
    <citation type="journal article" date="2014" name="Int. J. Syst. Evol. Microbiol.">
        <title>Complete genome sequence of Corynebacterium casei LMG S-19264T (=DSM 44701T), isolated from a smear-ripened cheese.</title>
        <authorList>
            <consortium name="US DOE Joint Genome Institute (JGI-PGF)"/>
            <person name="Walter F."/>
            <person name="Albersmeier A."/>
            <person name="Kalinowski J."/>
            <person name="Ruckert C."/>
        </authorList>
    </citation>
    <scope>NUCLEOTIDE SEQUENCE</scope>
    <source>
        <strain evidence="2">CGMCC 1.6333</strain>
    </source>
</reference>
<feature type="transmembrane region" description="Helical" evidence="1">
    <location>
        <begin position="44"/>
        <end position="65"/>
    </location>
</feature>
<sequence>MSQEQRMNDVKAMQWFGYIIVILSLLVEVNIIRPENGPGPILGFSYLASTGIVAGATITFIYTFIEKKRKN</sequence>
<evidence type="ECO:0000256" key="1">
    <source>
        <dbReference type="SAM" id="Phobius"/>
    </source>
</evidence>
<dbReference type="OrthoDB" id="2972027at2"/>
<keyword evidence="1" id="KW-1133">Transmembrane helix</keyword>
<organism evidence="2 3">
    <name type="scientific">Paraliobacillus quinghaiensis</name>
    <dbReference type="NCBI Taxonomy" id="470815"/>
    <lineage>
        <taxon>Bacteria</taxon>
        <taxon>Bacillati</taxon>
        <taxon>Bacillota</taxon>
        <taxon>Bacilli</taxon>
        <taxon>Bacillales</taxon>
        <taxon>Bacillaceae</taxon>
        <taxon>Paraliobacillus</taxon>
    </lineage>
</organism>
<dbReference type="EMBL" id="BMLG01000001">
    <property type="protein sequence ID" value="GGM19066.1"/>
    <property type="molecule type" value="Genomic_DNA"/>
</dbReference>
<comment type="caution">
    <text evidence="2">The sequence shown here is derived from an EMBL/GenBank/DDBJ whole genome shotgun (WGS) entry which is preliminary data.</text>
</comment>
<reference evidence="2" key="2">
    <citation type="submission" date="2020-09" db="EMBL/GenBank/DDBJ databases">
        <authorList>
            <person name="Sun Q."/>
            <person name="Zhou Y."/>
        </authorList>
    </citation>
    <scope>NUCLEOTIDE SEQUENCE</scope>
    <source>
        <strain evidence="2">CGMCC 1.6333</strain>
    </source>
</reference>
<name>A0A917TDR0_9BACI</name>
<proteinExistence type="predicted"/>